<comment type="caution">
    <text evidence="3">The sequence shown here is derived from an EMBL/GenBank/DDBJ whole genome shotgun (WGS) entry which is preliminary data.</text>
</comment>
<proteinExistence type="predicted"/>
<name>A0A6C1U129_9CORY</name>
<dbReference type="RefSeq" id="WP_144772569.1">
    <property type="nucleotide sequence ID" value="NZ_RXIR01000003.1"/>
</dbReference>
<dbReference type="InterPro" id="IPR027417">
    <property type="entry name" value="P-loop_NTPase"/>
</dbReference>
<sequence>MTNKNRELKIATATTKTSAQWKNEHTTLQDLTAKAHDPVIVDLTQAEYSALTKGDKDKHKDVGGFVGGHLKQGRRRKGHVLTRSLITLDLDNLPADTDLPAHLGELPFAWLAHTTLSHTAGNPRWRVWIWLQRDITADEYGAISRRVAQDINPGLEWFDPSTFEPERLMYWPATLTDGDYHVHISHGVDHLNPDDVLARFDTWQDVTTWPGITPEQATAFEANGTLDDPRGKPGMLGAFNRAYSIETAIRTFLPDIYKPGTTKDRWTYTQGTSSNGLIVYNGGHFAYSQHATDPAADGHSHSAFDLVRIHKYGDLDTNVDSATPANKRPSYVAMMDLVNEDPGARAENAKATAAMIDEMFQPVEQATDEDPDSAGETAAGEDQPDPKAWLLELETKKDGTFKDSIGNFELILTHDPRFNHIAWNAHASQLEIRDPGALPWDQVKPGWTDNDEARLKTEIARSYGGLYAPSKMNDALLAAASARAFHPVRDYFNHLMPWDGVERLDTLLVDTLGAEDTDYVRAVTRKTFVAAHRRTFHPGCKFDHVLTLVGPQGVGKSTIFARMAGAWFSDSLTITDMRDKTGAEKLLGNLIVELSELAGMRKAEAEPVKGFISRTEDKFRPAYGRVVETFPRQCIIVGSTNADEGFLRDTTGNRRWWPVHVTGEGWLGKPHDLDQHTIDQLWAEARHRDKEGEKLFLEGDVLAAAEHIQAESVEADDRIGIVQEFLDKVLPPNWDAIPLGARRIWLDEGYLPDNLREDGMWDHTAQRRTVSKIEIWSECFGRDPDAMRKMDAHEISAIMQQIDGWEDSRQQRRLPIYGKQRVYQRIAQGAENTASQGRGAAA</sequence>
<dbReference type="InterPro" id="IPR007936">
    <property type="entry name" value="VapE-like_dom"/>
</dbReference>
<dbReference type="SUPFAM" id="SSF52540">
    <property type="entry name" value="P-loop containing nucleoside triphosphate hydrolases"/>
    <property type="match status" value="1"/>
</dbReference>
<dbReference type="Pfam" id="PF05272">
    <property type="entry name" value="VapE-like_dom"/>
    <property type="match status" value="1"/>
</dbReference>
<protein>
    <recommendedName>
        <fullName evidence="2">Virulence-associated protein E-like domain-containing protein</fullName>
    </recommendedName>
</protein>
<reference evidence="3 4" key="1">
    <citation type="submission" date="2018-12" db="EMBL/GenBank/DDBJ databases">
        <title>Corynebacterium sanguinis sp. nov., a clinically-associated and environmental corynebacterium.</title>
        <authorList>
            <person name="Gonzales-Siles L."/>
            <person name="Jaen-Luchoro D."/>
            <person name="Cardew S."/>
            <person name="Inganas E."/>
            <person name="Ohlen M."/>
            <person name="Jensie-Markopolous S."/>
            <person name="Pinyeiro-Iglesias B."/>
            <person name="Molin K."/>
            <person name="Skovbjerg S."/>
            <person name="Svensson-Stadler L."/>
            <person name="Funke G."/>
            <person name="Moore E.R.B."/>
        </authorList>
    </citation>
    <scope>NUCLEOTIDE SEQUENCE [LARGE SCALE GENOMIC DNA]</scope>
    <source>
        <strain evidence="3 4">58734</strain>
    </source>
</reference>
<feature type="domain" description="Virulence-associated protein E-like" evidence="2">
    <location>
        <begin position="497"/>
        <end position="711"/>
    </location>
</feature>
<feature type="region of interest" description="Disordered" evidence="1">
    <location>
        <begin position="365"/>
        <end position="387"/>
    </location>
</feature>
<dbReference type="EMBL" id="RXIR01000003">
    <property type="protein sequence ID" value="TVS29814.1"/>
    <property type="molecule type" value="Genomic_DNA"/>
</dbReference>
<dbReference type="OrthoDB" id="9763644at2"/>
<evidence type="ECO:0000313" key="3">
    <source>
        <dbReference type="EMBL" id="TVS29814.1"/>
    </source>
</evidence>
<accession>A0A6C1U129</accession>
<dbReference type="AlphaFoldDB" id="A0A6C1U129"/>
<dbReference type="PANTHER" id="PTHR34985">
    <property type="entry name" value="SLR0554 PROTEIN"/>
    <property type="match status" value="1"/>
</dbReference>
<evidence type="ECO:0000259" key="2">
    <source>
        <dbReference type="Pfam" id="PF05272"/>
    </source>
</evidence>
<organism evidence="3 4">
    <name type="scientific">Corynebacterium sanguinis</name>
    <dbReference type="NCBI Taxonomy" id="2594913"/>
    <lineage>
        <taxon>Bacteria</taxon>
        <taxon>Bacillati</taxon>
        <taxon>Actinomycetota</taxon>
        <taxon>Actinomycetes</taxon>
        <taxon>Mycobacteriales</taxon>
        <taxon>Corynebacteriaceae</taxon>
        <taxon>Corynebacterium</taxon>
    </lineage>
</organism>
<evidence type="ECO:0000256" key="1">
    <source>
        <dbReference type="SAM" id="MobiDB-lite"/>
    </source>
</evidence>
<dbReference type="Proteomes" id="UP000336646">
    <property type="component" value="Unassembled WGS sequence"/>
</dbReference>
<evidence type="ECO:0000313" key="4">
    <source>
        <dbReference type="Proteomes" id="UP000336646"/>
    </source>
</evidence>
<dbReference type="PANTHER" id="PTHR34985:SF1">
    <property type="entry name" value="SLR0554 PROTEIN"/>
    <property type="match status" value="1"/>
</dbReference>
<gene>
    <name evidence="3" type="ORF">EKI59_02525</name>
</gene>